<dbReference type="SUPFAM" id="SSF103481">
    <property type="entry name" value="Multidrug resistance efflux transporter EmrE"/>
    <property type="match status" value="2"/>
</dbReference>
<evidence type="ECO:0000313" key="3">
    <source>
        <dbReference type="EMBL" id="QBK32471.1"/>
    </source>
</evidence>
<evidence type="ECO:0000256" key="1">
    <source>
        <dbReference type="SAM" id="Phobius"/>
    </source>
</evidence>
<feature type="domain" description="EamA" evidence="2">
    <location>
        <begin position="17"/>
        <end position="149"/>
    </location>
</feature>
<evidence type="ECO:0000259" key="2">
    <source>
        <dbReference type="Pfam" id="PF00892"/>
    </source>
</evidence>
<keyword evidence="4" id="KW-1185">Reference proteome</keyword>
<dbReference type="InterPro" id="IPR037185">
    <property type="entry name" value="EmrE-like"/>
</dbReference>
<feature type="transmembrane region" description="Helical" evidence="1">
    <location>
        <begin position="250"/>
        <end position="267"/>
    </location>
</feature>
<dbReference type="InterPro" id="IPR000620">
    <property type="entry name" value="EamA_dom"/>
</dbReference>
<feature type="transmembrane region" description="Helical" evidence="1">
    <location>
        <begin position="218"/>
        <end position="238"/>
    </location>
</feature>
<keyword evidence="1" id="KW-0472">Membrane</keyword>
<name>A0A4P6V4U8_9HYPH</name>
<feature type="transmembrane region" description="Helical" evidence="1">
    <location>
        <begin position="43"/>
        <end position="64"/>
    </location>
</feature>
<feature type="domain" description="EamA" evidence="2">
    <location>
        <begin position="161"/>
        <end position="284"/>
    </location>
</feature>
<feature type="transmembrane region" description="Helical" evidence="1">
    <location>
        <begin position="85"/>
        <end position="102"/>
    </location>
</feature>
<reference evidence="3 4" key="1">
    <citation type="journal article" date="2017" name="Int. J. Syst. Evol. Microbiol.">
        <title>Roseitalea porphyridii gen. nov., sp. nov., isolated from a red alga, and reclassification of Hoeflea suaedae Chung et al. 2013 as Pseudohoeflea suaedae gen. nov., comb. nov.</title>
        <authorList>
            <person name="Hyeon J.W."/>
            <person name="Jeong S.E."/>
            <person name="Baek K."/>
            <person name="Jeon C.O."/>
        </authorList>
    </citation>
    <scope>NUCLEOTIDE SEQUENCE [LARGE SCALE GENOMIC DNA]</scope>
    <source>
        <strain evidence="3 4">MA7-20</strain>
    </source>
</reference>
<dbReference type="PANTHER" id="PTHR22911:SF103">
    <property type="entry name" value="BLR2811 PROTEIN"/>
    <property type="match status" value="1"/>
</dbReference>
<dbReference type="Proteomes" id="UP000293719">
    <property type="component" value="Chromosome"/>
</dbReference>
<dbReference type="GeneID" id="90768918"/>
<dbReference type="KEGG" id="rpod:E0E05_16565"/>
<feature type="transmembrane region" description="Helical" evidence="1">
    <location>
        <begin position="108"/>
        <end position="127"/>
    </location>
</feature>
<keyword evidence="1" id="KW-1133">Transmembrane helix</keyword>
<feature type="transmembrane region" description="Helical" evidence="1">
    <location>
        <begin position="134"/>
        <end position="152"/>
    </location>
</feature>
<dbReference type="Pfam" id="PF00892">
    <property type="entry name" value="EamA"/>
    <property type="match status" value="2"/>
</dbReference>
<dbReference type="OrthoDB" id="7818056at2"/>
<proteinExistence type="predicted"/>
<feature type="transmembrane region" description="Helical" evidence="1">
    <location>
        <begin position="12"/>
        <end position="31"/>
    </location>
</feature>
<accession>A0A4P6V4U8</accession>
<dbReference type="PANTHER" id="PTHR22911">
    <property type="entry name" value="ACYL-MALONYL CONDENSING ENZYME-RELATED"/>
    <property type="match status" value="1"/>
</dbReference>
<feature type="transmembrane region" description="Helical" evidence="1">
    <location>
        <begin position="273"/>
        <end position="290"/>
    </location>
</feature>
<feature type="transmembrane region" description="Helical" evidence="1">
    <location>
        <begin position="189"/>
        <end position="206"/>
    </location>
</feature>
<sequence>MSIAKPTTYEQAMPPLAIGIALFAFFCFSVLDASAKWLVTGGQAVLFVVWVRFAIQAVVLFTVYRGWSNRRLWSMQRPALQILRGLLLPSMTAFNFLALQYLQLAETVSVLLASPIVVAALAGPMLGEWAGPRRWAAILVGFVGVLIVLRPGTAVFDWPSVYILTAMIAYSVYLILTRKLAAVETPESLIFYSCLFGVVAFAPFAVDQAMMPARPSDWIAFVLAGFAGMIGHMALIRASALADASKITPFIYSQMVWMTLIGFLLFADIPDGWTITGMLVVVASGLYLMARERELARRGRLAARSASEKVP</sequence>
<dbReference type="GO" id="GO:0016020">
    <property type="term" value="C:membrane"/>
    <property type="evidence" value="ECO:0007669"/>
    <property type="project" value="InterPro"/>
</dbReference>
<dbReference type="EMBL" id="CP036532">
    <property type="protein sequence ID" value="QBK32471.1"/>
    <property type="molecule type" value="Genomic_DNA"/>
</dbReference>
<feature type="transmembrane region" description="Helical" evidence="1">
    <location>
        <begin position="158"/>
        <end position="177"/>
    </location>
</feature>
<organism evidence="3 4">
    <name type="scientific">Roseitalea porphyridii</name>
    <dbReference type="NCBI Taxonomy" id="1852022"/>
    <lineage>
        <taxon>Bacteria</taxon>
        <taxon>Pseudomonadati</taxon>
        <taxon>Pseudomonadota</taxon>
        <taxon>Alphaproteobacteria</taxon>
        <taxon>Hyphomicrobiales</taxon>
        <taxon>Ahrensiaceae</taxon>
        <taxon>Roseitalea</taxon>
    </lineage>
</organism>
<protein>
    <submittedName>
        <fullName evidence="3">DMT family transporter</fullName>
    </submittedName>
</protein>
<gene>
    <name evidence="3" type="ORF">E0E05_16565</name>
</gene>
<dbReference type="RefSeq" id="WP_131618108.1">
    <property type="nucleotide sequence ID" value="NZ_CP036532.1"/>
</dbReference>
<evidence type="ECO:0000313" key="4">
    <source>
        <dbReference type="Proteomes" id="UP000293719"/>
    </source>
</evidence>
<dbReference type="AlphaFoldDB" id="A0A4P6V4U8"/>
<keyword evidence="1" id="KW-0812">Transmembrane</keyword>